<dbReference type="InterPro" id="IPR028349">
    <property type="entry name" value="PafC-like"/>
</dbReference>
<dbReference type="InterPro" id="IPR013196">
    <property type="entry name" value="HTH_11"/>
</dbReference>
<dbReference type="Pfam" id="PF08279">
    <property type="entry name" value="HTH_11"/>
    <property type="match status" value="1"/>
</dbReference>
<keyword evidence="1" id="KW-0805">Transcription regulation</keyword>
<evidence type="ECO:0000313" key="5">
    <source>
        <dbReference type="Proteomes" id="UP001601059"/>
    </source>
</evidence>
<organism evidence="4 5">
    <name type="scientific">Cytobacillus spartinae</name>
    <dbReference type="NCBI Taxonomy" id="3299023"/>
    <lineage>
        <taxon>Bacteria</taxon>
        <taxon>Bacillati</taxon>
        <taxon>Bacillota</taxon>
        <taxon>Bacilli</taxon>
        <taxon>Bacillales</taxon>
        <taxon>Bacillaceae</taxon>
        <taxon>Cytobacillus</taxon>
    </lineage>
</organism>
<dbReference type="RefSeq" id="WP_389358739.1">
    <property type="nucleotide sequence ID" value="NZ_JBIACK010000001.1"/>
</dbReference>
<dbReference type="PIRSF" id="PIRSF016838">
    <property type="entry name" value="PafC"/>
    <property type="match status" value="1"/>
</dbReference>
<comment type="caution">
    <text evidence="4">The sequence shown here is derived from an EMBL/GenBank/DDBJ whole genome shotgun (WGS) entry which is preliminary data.</text>
</comment>
<dbReference type="InterPro" id="IPR001034">
    <property type="entry name" value="DeoR_HTH"/>
</dbReference>
<dbReference type="InterPro" id="IPR026881">
    <property type="entry name" value="WYL_dom"/>
</dbReference>
<name>A0ABW6K762_9BACI</name>
<dbReference type="PROSITE" id="PS52050">
    <property type="entry name" value="WYL"/>
    <property type="match status" value="1"/>
</dbReference>
<evidence type="ECO:0000256" key="1">
    <source>
        <dbReference type="ARBA" id="ARBA00023015"/>
    </source>
</evidence>
<dbReference type="Gene3D" id="1.10.10.10">
    <property type="entry name" value="Winged helix-like DNA-binding domain superfamily/Winged helix DNA-binding domain"/>
    <property type="match status" value="1"/>
</dbReference>
<evidence type="ECO:0000259" key="3">
    <source>
        <dbReference type="PROSITE" id="PS51000"/>
    </source>
</evidence>
<dbReference type="InterPro" id="IPR057727">
    <property type="entry name" value="WCX_dom"/>
</dbReference>
<dbReference type="PANTHER" id="PTHR34580:SF1">
    <property type="entry name" value="PROTEIN PAFC"/>
    <property type="match status" value="1"/>
</dbReference>
<sequence length="302" mass="35896">MLSMLLIILNKGKVTGKELADHFEVSLRTIYRDIEKIGEAGIPIASFGGKGGGYYIMDEYRVNNLFLNKSEANIFVEVMNNLDFLFGKNSHYNDILLKFENTTKQNSSFTENLHINMSHFSMEKELIKQLALMNQSMEESRLLIIQYVNRHMEDEERVVEPLQIEFYKGHWYLIGFCRLRSDYRRFKLVRIRDVRLGDFYHRKKLSKDDIEKLLIDRYDQQSTQITLKFTYRFGPHLSEFFSKDKITNVEEKYFLVRDSFPCNEGLMKFILGFGNDCEVIDPAELRNEMKAYVEQLYQKYRH</sequence>
<dbReference type="InterPro" id="IPR036390">
    <property type="entry name" value="WH_DNA-bd_sf"/>
</dbReference>
<dbReference type="Pfam" id="PF13280">
    <property type="entry name" value="WYL"/>
    <property type="match status" value="1"/>
</dbReference>
<keyword evidence="2" id="KW-0804">Transcription</keyword>
<feature type="domain" description="HTH deoR-type" evidence="3">
    <location>
        <begin position="1"/>
        <end position="52"/>
    </location>
</feature>
<keyword evidence="5" id="KW-1185">Reference proteome</keyword>
<proteinExistence type="predicted"/>
<gene>
    <name evidence="4" type="ORF">ACFYKX_05275</name>
</gene>
<accession>A0ABW6K762</accession>
<evidence type="ECO:0000256" key="2">
    <source>
        <dbReference type="ARBA" id="ARBA00023163"/>
    </source>
</evidence>
<dbReference type="EMBL" id="JBIACK010000001">
    <property type="protein sequence ID" value="MFE8700033.1"/>
    <property type="molecule type" value="Genomic_DNA"/>
</dbReference>
<dbReference type="InterPro" id="IPR036388">
    <property type="entry name" value="WH-like_DNA-bd_sf"/>
</dbReference>
<reference evidence="4 5" key="1">
    <citation type="submission" date="2024-08" db="EMBL/GenBank/DDBJ databases">
        <title>Two novel Cytobacillus novel species.</title>
        <authorList>
            <person name="Liu G."/>
        </authorList>
    </citation>
    <scope>NUCLEOTIDE SEQUENCE [LARGE SCALE GENOMIC DNA]</scope>
    <source>
        <strain evidence="4 5">FJAT-54145</strain>
    </source>
</reference>
<evidence type="ECO:0000313" key="4">
    <source>
        <dbReference type="EMBL" id="MFE8700033.1"/>
    </source>
</evidence>
<dbReference type="SUPFAM" id="SSF46785">
    <property type="entry name" value="Winged helix' DNA-binding domain"/>
    <property type="match status" value="1"/>
</dbReference>
<dbReference type="PROSITE" id="PS51000">
    <property type="entry name" value="HTH_DEOR_2"/>
    <property type="match status" value="1"/>
</dbReference>
<dbReference type="Proteomes" id="UP001601059">
    <property type="component" value="Unassembled WGS sequence"/>
</dbReference>
<dbReference type="Pfam" id="PF25583">
    <property type="entry name" value="WCX"/>
    <property type="match status" value="1"/>
</dbReference>
<dbReference type="PANTHER" id="PTHR34580">
    <property type="match status" value="1"/>
</dbReference>
<dbReference type="InterPro" id="IPR051534">
    <property type="entry name" value="CBASS_pafABC_assoc_protein"/>
</dbReference>
<protein>
    <submittedName>
        <fullName evidence="4">Helix-turn-helix transcriptional regulator</fullName>
    </submittedName>
</protein>